<name>A0AAW2D8N5_9ROSI</name>
<dbReference type="EMBL" id="JAZDWU010000004">
    <property type="protein sequence ID" value="KAL0006058.1"/>
    <property type="molecule type" value="Genomic_DNA"/>
</dbReference>
<organism evidence="2 3">
    <name type="scientific">Lithocarpus litseifolius</name>
    <dbReference type="NCBI Taxonomy" id="425828"/>
    <lineage>
        <taxon>Eukaryota</taxon>
        <taxon>Viridiplantae</taxon>
        <taxon>Streptophyta</taxon>
        <taxon>Embryophyta</taxon>
        <taxon>Tracheophyta</taxon>
        <taxon>Spermatophyta</taxon>
        <taxon>Magnoliopsida</taxon>
        <taxon>eudicotyledons</taxon>
        <taxon>Gunneridae</taxon>
        <taxon>Pentapetalae</taxon>
        <taxon>rosids</taxon>
        <taxon>fabids</taxon>
        <taxon>Fagales</taxon>
        <taxon>Fagaceae</taxon>
        <taxon>Lithocarpus</taxon>
    </lineage>
</organism>
<dbReference type="PANTHER" id="PTHR45786:SF80">
    <property type="entry name" value="HELITRON HELICASE-LIKE DOMAIN-CONTAINING PROTEIN"/>
    <property type="match status" value="1"/>
</dbReference>
<dbReference type="InterPro" id="IPR025476">
    <property type="entry name" value="Helitron_helicase-like"/>
</dbReference>
<keyword evidence="3" id="KW-1185">Reference proteome</keyword>
<gene>
    <name evidence="2" type="ORF">SO802_013619</name>
</gene>
<evidence type="ECO:0000313" key="3">
    <source>
        <dbReference type="Proteomes" id="UP001459277"/>
    </source>
</evidence>
<evidence type="ECO:0000313" key="2">
    <source>
        <dbReference type="EMBL" id="KAL0006058.1"/>
    </source>
</evidence>
<reference evidence="2 3" key="1">
    <citation type="submission" date="2024-01" db="EMBL/GenBank/DDBJ databases">
        <title>A telomere-to-telomere, gap-free genome of sweet tea (Lithocarpus litseifolius).</title>
        <authorList>
            <person name="Zhou J."/>
        </authorList>
    </citation>
    <scope>NUCLEOTIDE SEQUENCE [LARGE SCALE GENOMIC DNA]</scope>
    <source>
        <strain evidence="2">Zhou-2022a</strain>
        <tissue evidence="2">Leaf</tissue>
    </source>
</reference>
<dbReference type="Proteomes" id="UP001459277">
    <property type="component" value="Unassembled WGS sequence"/>
</dbReference>
<protein>
    <recommendedName>
        <fullName evidence="1">Helitron helicase-like domain-containing protein</fullName>
    </recommendedName>
</protein>
<dbReference type="AlphaFoldDB" id="A0AAW2D8N5"/>
<dbReference type="Pfam" id="PF14214">
    <property type="entry name" value="Helitron_like_N"/>
    <property type="match status" value="1"/>
</dbReference>
<proteinExistence type="predicted"/>
<accession>A0AAW2D8N5</accession>
<feature type="domain" description="Helitron helicase-like" evidence="1">
    <location>
        <begin position="4"/>
        <end position="101"/>
    </location>
</feature>
<dbReference type="PANTHER" id="PTHR45786">
    <property type="entry name" value="DNA BINDING PROTEIN-LIKE"/>
    <property type="match status" value="1"/>
</dbReference>
<comment type="caution">
    <text evidence="2">The sequence shown here is derived from an EMBL/GenBank/DDBJ whole genome shotgun (WGS) entry which is preliminary data.</text>
</comment>
<evidence type="ECO:0000259" key="1">
    <source>
        <dbReference type="Pfam" id="PF14214"/>
    </source>
</evidence>
<sequence>MTWYGGRLSQQYVVDNYVKIETHKLRWFEHYQDFIRADLYQGLQDAFHEGECDTGNVGHRTILPSSFVGSPRDMIQQFQDAMSLVQKFGKLDLFITMTCNPG</sequence>